<evidence type="ECO:0000313" key="14">
    <source>
        <dbReference type="EnsemblPlants" id="Pp3c13_15610V3.1"/>
    </source>
</evidence>
<dbReference type="EMBL" id="ABEU02000013">
    <property type="protein sequence ID" value="PNR42604.1"/>
    <property type="molecule type" value="Genomic_DNA"/>
</dbReference>
<dbReference type="GO" id="GO:0061709">
    <property type="term" value="P:reticulophagy"/>
    <property type="evidence" value="ECO:0000318"/>
    <property type="project" value="GO_Central"/>
</dbReference>
<dbReference type="PANTHER" id="PTHR13190:SF1">
    <property type="entry name" value="AUTOPHAGY-RELATED 2, ISOFORM A"/>
    <property type="match status" value="1"/>
</dbReference>
<reference evidence="13 15" key="2">
    <citation type="journal article" date="2018" name="Plant J.">
        <title>The Physcomitrella patens chromosome-scale assembly reveals moss genome structure and evolution.</title>
        <authorList>
            <person name="Lang D."/>
            <person name="Ullrich K.K."/>
            <person name="Murat F."/>
            <person name="Fuchs J."/>
            <person name="Jenkins J."/>
            <person name="Haas F.B."/>
            <person name="Piednoel M."/>
            <person name="Gundlach H."/>
            <person name="Van Bel M."/>
            <person name="Meyberg R."/>
            <person name="Vives C."/>
            <person name="Morata J."/>
            <person name="Symeonidi A."/>
            <person name="Hiss M."/>
            <person name="Muchero W."/>
            <person name="Kamisugi Y."/>
            <person name="Saleh O."/>
            <person name="Blanc G."/>
            <person name="Decker E.L."/>
            <person name="van Gessel N."/>
            <person name="Grimwood J."/>
            <person name="Hayes R.D."/>
            <person name="Graham S.W."/>
            <person name="Gunter L.E."/>
            <person name="McDaniel S.F."/>
            <person name="Hoernstein S.N.W."/>
            <person name="Larsson A."/>
            <person name="Li F.W."/>
            <person name="Perroud P.F."/>
            <person name="Phillips J."/>
            <person name="Ranjan P."/>
            <person name="Rokshar D.S."/>
            <person name="Rothfels C.J."/>
            <person name="Schneider L."/>
            <person name="Shu S."/>
            <person name="Stevenson D.W."/>
            <person name="Thummler F."/>
            <person name="Tillich M."/>
            <person name="Villarreal Aguilar J.C."/>
            <person name="Widiez T."/>
            <person name="Wong G.K."/>
            <person name="Wymore A."/>
            <person name="Zhang Y."/>
            <person name="Zimmer A.D."/>
            <person name="Quatrano R.S."/>
            <person name="Mayer K.F.X."/>
            <person name="Goodstein D."/>
            <person name="Casacuberta J.M."/>
            <person name="Vandepoele K."/>
            <person name="Reski R."/>
            <person name="Cuming A.C."/>
            <person name="Tuskan G.A."/>
            <person name="Maumus F."/>
            <person name="Salse J."/>
            <person name="Schmutz J."/>
            <person name="Rensing S.A."/>
        </authorList>
    </citation>
    <scope>NUCLEOTIDE SEQUENCE [LARGE SCALE GENOMIC DNA]</scope>
    <source>
        <strain evidence="14 15">cv. Gransden 2004</strain>
    </source>
</reference>
<dbReference type="GO" id="GO:0005789">
    <property type="term" value="C:endoplasmic reticulum membrane"/>
    <property type="evidence" value="ECO:0007669"/>
    <property type="project" value="UniProtKB-SubCell"/>
</dbReference>
<dbReference type="GO" id="GO:0000407">
    <property type="term" value="C:phagophore assembly site"/>
    <property type="evidence" value="ECO:0000318"/>
    <property type="project" value="GO_Central"/>
</dbReference>
<protein>
    <recommendedName>
        <fullName evidence="4">Autophagy-related protein 2</fullName>
    </recommendedName>
</protein>
<name>A0A2K1JM35_PHYPA</name>
<reference evidence="14" key="3">
    <citation type="submission" date="2020-12" db="UniProtKB">
        <authorList>
            <consortium name="EnsemblPlants"/>
        </authorList>
    </citation>
    <scope>IDENTIFICATION</scope>
</reference>
<keyword evidence="15" id="KW-1185">Reference proteome</keyword>
<dbReference type="GO" id="GO:0000422">
    <property type="term" value="P:autophagy of mitochondrion"/>
    <property type="evidence" value="ECO:0000318"/>
    <property type="project" value="GO_Central"/>
</dbReference>
<dbReference type="Gramene" id="Pp3c13_15610V3.1">
    <property type="protein sequence ID" value="Pp3c13_15610V3.1"/>
    <property type="gene ID" value="Pp3c13_15610"/>
</dbReference>
<dbReference type="EnsemblPlants" id="Pp3c13_15610V3.2">
    <property type="protein sequence ID" value="Pp3c13_15610V3.2"/>
    <property type="gene ID" value="Pp3c13_15610"/>
</dbReference>
<evidence type="ECO:0000256" key="6">
    <source>
        <dbReference type="ARBA" id="ARBA00022824"/>
    </source>
</evidence>
<keyword evidence="5" id="KW-0813">Transport</keyword>
<keyword evidence="9" id="KW-0472">Membrane</keyword>
<dbReference type="RefSeq" id="XP_024392871.1">
    <property type="nucleotide sequence ID" value="XM_024537103.2"/>
</dbReference>
<keyword evidence="6" id="KW-0256">Endoplasmic reticulum</keyword>
<dbReference type="InterPro" id="IPR026849">
    <property type="entry name" value="ATG2"/>
</dbReference>
<comment type="subcellular location">
    <subcellularLocation>
        <location evidence="1">Endoplasmic reticulum membrane</location>
        <topology evidence="1">Peripheral membrane protein</topology>
    </subcellularLocation>
    <subcellularLocation>
        <location evidence="2">Preautophagosomal structure membrane</location>
        <topology evidence="2">Peripheral membrane protein</topology>
    </subcellularLocation>
</comment>
<dbReference type="GO" id="GO:0034727">
    <property type="term" value="P:piecemeal microautophagy of the nucleus"/>
    <property type="evidence" value="ECO:0000318"/>
    <property type="project" value="GO_Central"/>
</dbReference>
<dbReference type="Proteomes" id="UP000006727">
    <property type="component" value="Chromosome 13"/>
</dbReference>
<proteinExistence type="inferred from homology"/>
<evidence type="ECO:0000256" key="10">
    <source>
        <dbReference type="ARBA" id="ARBA00024479"/>
    </source>
</evidence>
<dbReference type="OrthoDB" id="18982at2759"/>
<evidence type="ECO:0000313" key="15">
    <source>
        <dbReference type="Proteomes" id="UP000006727"/>
    </source>
</evidence>
<dbReference type="GO" id="GO:0000425">
    <property type="term" value="P:pexophagy"/>
    <property type="evidence" value="ECO:0000318"/>
    <property type="project" value="GO_Central"/>
</dbReference>
<organism evidence="13">
    <name type="scientific">Physcomitrium patens</name>
    <name type="common">Spreading-leaved earth moss</name>
    <name type="synonym">Physcomitrella patens</name>
    <dbReference type="NCBI Taxonomy" id="3218"/>
    <lineage>
        <taxon>Eukaryota</taxon>
        <taxon>Viridiplantae</taxon>
        <taxon>Streptophyta</taxon>
        <taxon>Embryophyta</taxon>
        <taxon>Bryophyta</taxon>
        <taxon>Bryophytina</taxon>
        <taxon>Bryopsida</taxon>
        <taxon>Funariidae</taxon>
        <taxon>Funariales</taxon>
        <taxon>Funariaceae</taxon>
        <taxon>Physcomitrium</taxon>
    </lineage>
</organism>
<keyword evidence="8" id="KW-0445">Lipid transport</keyword>
<dbReference type="GO" id="GO:0000045">
    <property type="term" value="P:autophagosome assembly"/>
    <property type="evidence" value="ECO:0000318"/>
    <property type="project" value="GO_Central"/>
</dbReference>
<dbReference type="EnsemblPlants" id="Pp3c13_15610V3.1">
    <property type="protein sequence ID" value="Pp3c13_15610V3.1"/>
    <property type="gene ID" value="Pp3c13_15610"/>
</dbReference>
<comment type="similarity">
    <text evidence="3">Belongs to the ATG2 family.</text>
</comment>
<comment type="catalytic activity">
    <reaction evidence="11">
        <text>a 1,2-diacyl-sn-glycero-3-phosphoethanolamine(in) = a 1,2-diacyl-sn-glycero-3-phosphoethanolamine(out)</text>
        <dbReference type="Rhea" id="RHEA:38895"/>
        <dbReference type="ChEBI" id="CHEBI:64612"/>
    </reaction>
</comment>
<evidence type="ECO:0000256" key="5">
    <source>
        <dbReference type="ARBA" id="ARBA00022448"/>
    </source>
</evidence>
<evidence type="ECO:0000256" key="12">
    <source>
        <dbReference type="SAM" id="MobiDB-lite"/>
    </source>
</evidence>
<evidence type="ECO:0000256" key="4">
    <source>
        <dbReference type="ARBA" id="ARBA00018070"/>
    </source>
</evidence>
<accession>A0A2K1JM35</accession>
<comment type="catalytic activity">
    <reaction evidence="10">
        <text>a 1,2-diacyl-sn-glycero-3-phospho-L-serine(in) = a 1,2-diacyl-sn-glycero-3-phospho-L-serine(out)</text>
        <dbReference type="Rhea" id="RHEA:38663"/>
        <dbReference type="ChEBI" id="CHEBI:57262"/>
    </reaction>
</comment>
<dbReference type="PaxDb" id="3218-PP1S158_178V6.1"/>
<evidence type="ECO:0000256" key="9">
    <source>
        <dbReference type="ARBA" id="ARBA00023136"/>
    </source>
</evidence>
<evidence type="ECO:0000256" key="1">
    <source>
        <dbReference type="ARBA" id="ARBA00004406"/>
    </source>
</evidence>
<keyword evidence="7" id="KW-0072">Autophagy</keyword>
<dbReference type="Pfam" id="PF13329">
    <property type="entry name" value="ATG2_CAD"/>
    <property type="match status" value="2"/>
</dbReference>
<dbReference type="GO" id="GO:0061723">
    <property type="term" value="P:glycophagy"/>
    <property type="evidence" value="ECO:0000318"/>
    <property type="project" value="GO_Central"/>
</dbReference>
<evidence type="ECO:0000256" key="11">
    <source>
        <dbReference type="ARBA" id="ARBA00024615"/>
    </source>
</evidence>
<sequence>MISQWATKRLCKFAMKHLLGRILLDELDLEQLDVQIGSGVIHLKDLKLNTSYFNDQLGDVLPVVLKEGLISIVTAKNLWSIFSRDQPCEVQIHGLELVLGPRLRSGKANVEKEGKVSVAASEGDDGDGLEGSGEGETTYMDIEVGVRAIAQIVEKVLLGLCVKVTNLTIKYEHQQQDDGAQEPHNPVLDTKSLSSSTLVIRAGYVEYGNENTQSQGRTTDPHMVVKHITFREFTVGLLPPCKFAESKEKITTRDMSEHMVPLLAGTDGGGVWGSTLLRIPLREGSMDIPKINTEFLVQPFTIHASIWKMQQVLSLVHSFSNSKRAMVETGMVSEKRGERLERLVDMLATRSAGGVEGSVAGSSVFLPATTFISDWMRWGETDSPKTSGEMAEADLAASVDEFFECLDTGSMLLATDAWKQVEYGVKARFVSISVEFAYTDSMKSFDIAVKDTDVEQLHLNLAGATLSFAMSEKKTDLSLSLESVELWEVILEDSNDRSADSPLPNEKENSRRIVSNLIEETLPRYDVNLYPATMTTNTLKGRHGEIKERNQLLRIISSTTKKAVHVGLKLSRQGMNKITAGEASCSLDINSIFEPVVMWVDFQSMQRITQLLGELNTPESGQEVSSSQSAVSSSTSVHFTSSFSSVRIIAGIPLPQTACGGKSSEAYCVLDLTSPSMDLQFMGRVTADGDSLVSGFEDATVFLVSKVVNPQHEKFQSSGILRINHQGEVDASIEVAWKRAVETGPWVAKEAWDVPLAQKRRGDGGGGTGSGNFEFVAAVSAQAEEVADSRLKHKLIKSSSIVVQVRLPFVGLRMSRSQYLLFVELCSTFQSNKSNTREKSLDGSGIFPTPSSTLAAEGLQVPQIAVLVRCDRLDSALVFSPPVKEGVDGGKHWEVLHFDIHKLQVLSVLRTGGSLDASYLRVRHEECQVSGSPPDRWLLPLQGDTEEILLFACRNSALQRGNGGGGNVLAVGTAGISVTYVSWPGREKLADNFIISNVKGCTTVAYGGRLDWVNAVASFFDVSEALTDVTRNNDTEQPQSTPSSKNELRKYFLLDLHDAALGYEPGLEALSAPESSAVACVLAAAAVRISSGAGLHVNQEQYDVKLRDIALHVLDLEFKKQAQFTYSTDSMQQTGFVQVAKETSMGVTVRIGGEDSQKWEVECGNNEICFDTCHDTTAACERLVAQLQQLFAPPLQQQSVQIKMHKMEVKAADATEPPDLLSGVLENAFISLRELQTEALNLECSELSSKDGQELIEDYVSDHTSGGLSEYSDDSSSTINGSVRNFSREGPSGGGWYEGNGPNIMENHVPAEKPVVNLSLPKRYPKPVGRVVLQNMSVKWRLHEGSDWPFGDEDPDWNMQTPVGDSTRKQSVCLEVFLNGVNLQYNLFPTSGLYASKLIVTVFNFGVLDCSPKAPWKTVVGYHHVASRPRETSSQAIKIDMDAVRPDPTDVLEEYRVSFALLPIRLHLDQHHLDFCMKFFSSQFSANQGTLFEENSNLYRGSSYDSSPSMDSNLTDSPTEPLLPFFQMFEVLPFNIRIDYSPRRMDLAALRAGNFAELVNMIQWKGIELDLKHVKAAGVHGVGSFSKIFLNEWLQDILQNQIFKFVQGAGPIRPLYAVGSGAAKLVVSPAQHYWKQQHLLHDIRKSFKRVSSMCKREKRDSKPT</sequence>
<dbReference type="GeneID" id="112290625"/>
<evidence type="ECO:0000256" key="2">
    <source>
        <dbReference type="ARBA" id="ARBA00004623"/>
    </source>
</evidence>
<evidence type="ECO:0000256" key="7">
    <source>
        <dbReference type="ARBA" id="ARBA00023006"/>
    </source>
</evidence>
<evidence type="ECO:0000256" key="8">
    <source>
        <dbReference type="ARBA" id="ARBA00023055"/>
    </source>
</evidence>
<dbReference type="STRING" id="3218.A0A2K1JM35"/>
<evidence type="ECO:0000256" key="3">
    <source>
        <dbReference type="ARBA" id="ARBA00009714"/>
    </source>
</evidence>
<dbReference type="KEGG" id="ppp:112290625"/>
<reference evidence="13 15" key="1">
    <citation type="journal article" date="2008" name="Science">
        <title>The Physcomitrella genome reveals evolutionary insights into the conquest of land by plants.</title>
        <authorList>
            <person name="Rensing S."/>
            <person name="Lang D."/>
            <person name="Zimmer A."/>
            <person name="Terry A."/>
            <person name="Salamov A."/>
            <person name="Shapiro H."/>
            <person name="Nishiyama T."/>
            <person name="Perroud P.-F."/>
            <person name="Lindquist E."/>
            <person name="Kamisugi Y."/>
            <person name="Tanahashi T."/>
            <person name="Sakakibara K."/>
            <person name="Fujita T."/>
            <person name="Oishi K."/>
            <person name="Shin-I T."/>
            <person name="Kuroki Y."/>
            <person name="Toyoda A."/>
            <person name="Suzuki Y."/>
            <person name="Hashimoto A."/>
            <person name="Yamaguchi K."/>
            <person name="Sugano A."/>
            <person name="Kohara Y."/>
            <person name="Fujiyama A."/>
            <person name="Anterola A."/>
            <person name="Aoki S."/>
            <person name="Ashton N."/>
            <person name="Barbazuk W.B."/>
            <person name="Barker E."/>
            <person name="Bennetzen J."/>
            <person name="Bezanilla M."/>
            <person name="Blankenship R."/>
            <person name="Cho S.H."/>
            <person name="Dutcher S."/>
            <person name="Estelle M."/>
            <person name="Fawcett J.A."/>
            <person name="Gundlach H."/>
            <person name="Hanada K."/>
            <person name="Heyl A."/>
            <person name="Hicks K.A."/>
            <person name="Hugh J."/>
            <person name="Lohr M."/>
            <person name="Mayer K."/>
            <person name="Melkozernov A."/>
            <person name="Murata T."/>
            <person name="Nelson D."/>
            <person name="Pils B."/>
            <person name="Prigge M."/>
            <person name="Reiss B."/>
            <person name="Renner T."/>
            <person name="Rombauts S."/>
            <person name="Rushton P."/>
            <person name="Sanderfoot A."/>
            <person name="Schween G."/>
            <person name="Shiu S.-H."/>
            <person name="Stueber K."/>
            <person name="Theodoulou F.L."/>
            <person name="Tu H."/>
            <person name="Van de Peer Y."/>
            <person name="Verrier P.J."/>
            <person name="Waters E."/>
            <person name="Wood A."/>
            <person name="Yang L."/>
            <person name="Cove D."/>
            <person name="Cuming A."/>
            <person name="Hasebe M."/>
            <person name="Lucas S."/>
            <person name="Mishler D.B."/>
            <person name="Reski R."/>
            <person name="Grigoriev I."/>
            <person name="Quatrano R.S."/>
            <person name="Boore J.L."/>
        </authorList>
    </citation>
    <scope>NUCLEOTIDE SEQUENCE [LARGE SCALE GENOMIC DNA]</scope>
    <source>
        <strain evidence="14 15">cv. Gransden 2004</strain>
    </source>
</reference>
<evidence type="ECO:0000313" key="13">
    <source>
        <dbReference type="EMBL" id="PNR42604.1"/>
    </source>
</evidence>
<dbReference type="GO" id="GO:0043495">
    <property type="term" value="F:protein-membrane adaptor activity"/>
    <property type="evidence" value="ECO:0000318"/>
    <property type="project" value="GO_Central"/>
</dbReference>
<dbReference type="GO" id="GO:0006869">
    <property type="term" value="P:lipid transport"/>
    <property type="evidence" value="ECO:0007669"/>
    <property type="project" value="UniProtKB-KW"/>
</dbReference>
<dbReference type="FunCoup" id="A0A2K1JM35">
    <property type="interactions" value="2337"/>
</dbReference>
<dbReference type="GO" id="GO:0034045">
    <property type="term" value="C:phagophore assembly site membrane"/>
    <property type="evidence" value="ECO:0007669"/>
    <property type="project" value="UniProtKB-SubCell"/>
</dbReference>
<dbReference type="PANTHER" id="PTHR13190">
    <property type="entry name" value="AUTOPHAGY-RELATED 2, ISOFORM A"/>
    <property type="match status" value="1"/>
</dbReference>
<dbReference type="GO" id="GO:0061908">
    <property type="term" value="C:phagophore"/>
    <property type="evidence" value="ECO:0000318"/>
    <property type="project" value="GO_Central"/>
</dbReference>
<dbReference type="Gramene" id="Pp3c13_15610V3.2">
    <property type="protein sequence ID" value="Pp3c13_15610V3.2"/>
    <property type="gene ID" value="Pp3c13_15610"/>
</dbReference>
<gene>
    <name evidence="14" type="primary">LOC112290625</name>
    <name evidence="13" type="ORF">PHYPA_017434</name>
</gene>
<dbReference type="GO" id="GO:0032266">
    <property type="term" value="F:phosphatidylinositol-3-phosphate binding"/>
    <property type="evidence" value="ECO:0000318"/>
    <property type="project" value="GO_Central"/>
</dbReference>
<feature type="region of interest" description="Disordered" evidence="12">
    <location>
        <begin position="114"/>
        <end position="135"/>
    </location>
</feature>